<dbReference type="RefSeq" id="WP_226180681.1">
    <property type="nucleotide sequence ID" value="NZ_JAJADR010000015.1"/>
</dbReference>
<organism evidence="1 2">
    <name type="scientific">Hymenobacter lucidus</name>
    <dbReference type="NCBI Taxonomy" id="2880930"/>
    <lineage>
        <taxon>Bacteria</taxon>
        <taxon>Pseudomonadati</taxon>
        <taxon>Bacteroidota</taxon>
        <taxon>Cytophagia</taxon>
        <taxon>Cytophagales</taxon>
        <taxon>Hymenobacteraceae</taxon>
        <taxon>Hymenobacter</taxon>
    </lineage>
</organism>
<proteinExistence type="predicted"/>
<sequence length="177" mass="19901">MFNFENLDQKTRQYMLIEVEEAIKNSQLNHSKRFNEQGIQRYSQLLLEAVRNGNEQTLATALQEQECFNSHEKQGAVTRKVPTNAPLTFAEGEFNNFYMRGVCHRAFGEGHMVEIYRAKAASTPRSVSKLIEGNLEDPRRVLLLIKNSLDGSNRGSGMPTGSNSGLSIRLTAVPVQK</sequence>
<protein>
    <submittedName>
        <fullName evidence="1">Uncharacterized protein</fullName>
    </submittedName>
</protein>
<accession>A0ABS8AZA2</accession>
<evidence type="ECO:0000313" key="2">
    <source>
        <dbReference type="Proteomes" id="UP001165296"/>
    </source>
</evidence>
<evidence type="ECO:0000313" key="1">
    <source>
        <dbReference type="EMBL" id="MCB2411123.1"/>
    </source>
</evidence>
<reference evidence="1" key="1">
    <citation type="submission" date="2021-10" db="EMBL/GenBank/DDBJ databases">
        <authorList>
            <person name="Dean J.D."/>
            <person name="Kim M.K."/>
            <person name="Newey C.N."/>
            <person name="Stoker T.S."/>
            <person name="Thompson D.W."/>
            <person name="Grose J.H."/>
        </authorList>
    </citation>
    <scope>NUCLEOTIDE SEQUENCE</scope>
    <source>
        <strain evidence="1">BT178</strain>
    </source>
</reference>
<gene>
    <name evidence="1" type="ORF">LGH74_24260</name>
</gene>
<keyword evidence="2" id="KW-1185">Reference proteome</keyword>
<dbReference type="Proteomes" id="UP001165296">
    <property type="component" value="Unassembled WGS sequence"/>
</dbReference>
<name>A0ABS8AZA2_9BACT</name>
<comment type="caution">
    <text evidence="1">The sequence shown here is derived from an EMBL/GenBank/DDBJ whole genome shotgun (WGS) entry which is preliminary data.</text>
</comment>
<dbReference type="EMBL" id="JAJADR010000015">
    <property type="protein sequence ID" value="MCB2411123.1"/>
    <property type="molecule type" value="Genomic_DNA"/>
</dbReference>